<organism evidence="2 3">
    <name type="scientific">Parelaphostrongylus tenuis</name>
    <name type="common">Meningeal worm</name>
    <dbReference type="NCBI Taxonomy" id="148309"/>
    <lineage>
        <taxon>Eukaryota</taxon>
        <taxon>Metazoa</taxon>
        <taxon>Ecdysozoa</taxon>
        <taxon>Nematoda</taxon>
        <taxon>Chromadorea</taxon>
        <taxon>Rhabditida</taxon>
        <taxon>Rhabditina</taxon>
        <taxon>Rhabditomorpha</taxon>
        <taxon>Strongyloidea</taxon>
        <taxon>Metastrongylidae</taxon>
        <taxon>Parelaphostrongylus</taxon>
    </lineage>
</organism>
<dbReference type="EMBL" id="JAHQIW010001298">
    <property type="protein sequence ID" value="KAJ1352060.1"/>
    <property type="molecule type" value="Genomic_DNA"/>
</dbReference>
<gene>
    <name evidence="2" type="ORF">KIN20_008249</name>
</gene>
<dbReference type="Proteomes" id="UP001196413">
    <property type="component" value="Unassembled WGS sequence"/>
</dbReference>
<evidence type="ECO:0000313" key="3">
    <source>
        <dbReference type="Proteomes" id="UP001196413"/>
    </source>
</evidence>
<name>A0AAD5QKJ2_PARTN</name>
<keyword evidence="3" id="KW-1185">Reference proteome</keyword>
<protein>
    <submittedName>
        <fullName evidence="2">Uncharacterized protein</fullName>
    </submittedName>
</protein>
<sequence>MMGVWKRCTMAISRFQRELDEKVFTDVHGEDRIFMRHVTLPLSPRTSDENAAPPPPEPVEEQQ</sequence>
<dbReference type="AlphaFoldDB" id="A0AAD5QKJ2"/>
<accession>A0AAD5QKJ2</accession>
<evidence type="ECO:0000313" key="2">
    <source>
        <dbReference type="EMBL" id="KAJ1352060.1"/>
    </source>
</evidence>
<feature type="region of interest" description="Disordered" evidence="1">
    <location>
        <begin position="39"/>
        <end position="63"/>
    </location>
</feature>
<proteinExistence type="predicted"/>
<reference evidence="2" key="1">
    <citation type="submission" date="2021-06" db="EMBL/GenBank/DDBJ databases">
        <title>Parelaphostrongylus tenuis whole genome reference sequence.</title>
        <authorList>
            <person name="Garwood T.J."/>
            <person name="Larsen P.A."/>
            <person name="Fountain-Jones N.M."/>
            <person name="Garbe J.R."/>
            <person name="Macchietto M.G."/>
            <person name="Kania S.A."/>
            <person name="Gerhold R.W."/>
            <person name="Richards J.E."/>
            <person name="Wolf T.M."/>
        </authorList>
    </citation>
    <scope>NUCLEOTIDE SEQUENCE</scope>
    <source>
        <strain evidence="2">MNPRO001-30</strain>
        <tissue evidence="2">Meninges</tissue>
    </source>
</reference>
<evidence type="ECO:0000256" key="1">
    <source>
        <dbReference type="SAM" id="MobiDB-lite"/>
    </source>
</evidence>
<comment type="caution">
    <text evidence="2">The sequence shown here is derived from an EMBL/GenBank/DDBJ whole genome shotgun (WGS) entry which is preliminary data.</text>
</comment>